<feature type="region of interest" description="Disordered" evidence="1">
    <location>
        <begin position="1"/>
        <end position="22"/>
    </location>
</feature>
<comment type="caution">
    <text evidence="2">The sequence shown here is derived from an EMBL/GenBank/DDBJ whole genome shotgun (WGS) entry which is preliminary data.</text>
</comment>
<sequence length="546" mass="59177">MPRDEPIPGAFPEKEPPSMSPIPSRRLALVCLSLVVTTACMTGPHNGTTTGDSPVGETFLFEGYYPEPNIPISLQVLKTPISDPADDTNWVQFATATTTTTPTSFNRPEPIYHWSVTAAPVPSIGFASRWHTGGLVKVRAVAKDPDGDTTLYTFDDVTYASCFSANATKPWDELGIECQGVGINRSALVSTRNNPVDFPLDDRFKFLGKKQSNLASPAAEEAETLQYYAQIQAPATLSAFRTRYGFASGEVTATYFNDGDLGIGREMHCRAFTTPQAQQGVACYVSNYAEQVNGVPVFGGSSAIALADAVSRTNEFATVAMVYTPPANAINSVQFMVYDAQGQLAPKAQLDNAADNTFVPGNCLTCHGILSNYDKNTNSVSGNAKFLPFDVFSFRYSTAPGFTYADQANSLRSLNELITKTPTTTAITDFITGMYAPKAVTDVTATANNTHVPTQWKQTKQKGLTLYNGVVKPYCRTCHMSADASALDFLEQGDFTLYKDSITTQVCGSGTSRTMPQAEHVVRKFWKSGARAYLDLALDMKSHCKL</sequence>
<evidence type="ECO:0000256" key="1">
    <source>
        <dbReference type="SAM" id="MobiDB-lite"/>
    </source>
</evidence>
<evidence type="ECO:0000313" key="4">
    <source>
        <dbReference type="Proteomes" id="UP000183760"/>
    </source>
</evidence>
<evidence type="ECO:0000313" key="5">
    <source>
        <dbReference type="Proteomes" id="UP000321514"/>
    </source>
</evidence>
<organism evidence="2 5">
    <name type="scientific">Myxococcus fulvus</name>
    <dbReference type="NCBI Taxonomy" id="33"/>
    <lineage>
        <taxon>Bacteria</taxon>
        <taxon>Pseudomonadati</taxon>
        <taxon>Myxococcota</taxon>
        <taxon>Myxococcia</taxon>
        <taxon>Myxococcales</taxon>
        <taxon>Cystobacterineae</taxon>
        <taxon>Myxococcaceae</taxon>
        <taxon>Myxococcus</taxon>
    </lineage>
</organism>
<dbReference type="EMBL" id="BJXR01000083">
    <property type="protein sequence ID" value="GEN13510.1"/>
    <property type="molecule type" value="Genomic_DNA"/>
</dbReference>
<dbReference type="EMBL" id="FOIB01000002">
    <property type="protein sequence ID" value="SET36057.1"/>
    <property type="molecule type" value="Genomic_DNA"/>
</dbReference>
<gene>
    <name evidence="2" type="ORF">MFU01_85470</name>
    <name evidence="3" type="ORF">SAMN05443572_1023</name>
</gene>
<dbReference type="Proteomes" id="UP000183760">
    <property type="component" value="Unassembled WGS sequence"/>
</dbReference>
<name>A0A511TH52_MYXFU</name>
<dbReference type="InterPro" id="IPR036280">
    <property type="entry name" value="Multihaem_cyt_sf"/>
</dbReference>
<evidence type="ECO:0000313" key="3">
    <source>
        <dbReference type="EMBL" id="SET36057.1"/>
    </source>
</evidence>
<protein>
    <submittedName>
        <fullName evidence="2">Uncharacterized protein</fullName>
    </submittedName>
</protein>
<reference evidence="2 5" key="2">
    <citation type="submission" date="2019-07" db="EMBL/GenBank/DDBJ databases">
        <title>Whole genome shotgun sequence of Myxococcus fulvus NBRC 100333.</title>
        <authorList>
            <person name="Hosoyama A."/>
            <person name="Uohara A."/>
            <person name="Ohji S."/>
            <person name="Ichikawa N."/>
        </authorList>
    </citation>
    <scope>NUCLEOTIDE SEQUENCE [LARGE SCALE GENOMIC DNA]</scope>
    <source>
        <strain evidence="2 5">NBRC 100333</strain>
    </source>
</reference>
<dbReference type="Proteomes" id="UP000321514">
    <property type="component" value="Unassembled WGS sequence"/>
</dbReference>
<feature type="compositionally biased region" description="Basic and acidic residues" evidence="1">
    <location>
        <begin position="1"/>
        <end position="16"/>
    </location>
</feature>
<dbReference type="SUPFAM" id="SSF48695">
    <property type="entry name" value="Multiheme cytochromes"/>
    <property type="match status" value="1"/>
</dbReference>
<evidence type="ECO:0000313" key="2">
    <source>
        <dbReference type="EMBL" id="GEN13510.1"/>
    </source>
</evidence>
<dbReference type="STRING" id="1334629.MFUL124B02_31310"/>
<keyword evidence="4" id="KW-1185">Reference proteome</keyword>
<reference evidence="3 4" key="1">
    <citation type="submission" date="2016-10" db="EMBL/GenBank/DDBJ databases">
        <authorList>
            <person name="Varghese N."/>
            <person name="Submissions S."/>
        </authorList>
    </citation>
    <scope>NUCLEOTIDE SEQUENCE [LARGE SCALE GENOMIC DNA]</scope>
    <source>
        <strain evidence="3 4">DSM 16525</strain>
    </source>
</reference>
<proteinExistence type="predicted"/>
<accession>A0A511TH52</accession>
<dbReference type="AlphaFoldDB" id="A0A511TH52"/>